<sequence length="115" mass="12718">MLYSKRPVRFPLEDEILPNKNIIYTNPNGNFANSLGDYHGQDDEIACIMKGSLRTCILRSDGKQKEILNNLTMVYSGKRSSAGAVVGVGRQGSWSGPKLVEGGPCEYYTIRNMTT</sequence>
<comment type="caution">
    <text evidence="1">The sequence shown here is derived from an EMBL/GenBank/DDBJ whole genome shotgun (WGS) entry which is preliminary data.</text>
</comment>
<organism evidence="1 2">
    <name type="scientific">Macrosiphum euphorbiae</name>
    <name type="common">potato aphid</name>
    <dbReference type="NCBI Taxonomy" id="13131"/>
    <lineage>
        <taxon>Eukaryota</taxon>
        <taxon>Metazoa</taxon>
        <taxon>Ecdysozoa</taxon>
        <taxon>Arthropoda</taxon>
        <taxon>Hexapoda</taxon>
        <taxon>Insecta</taxon>
        <taxon>Pterygota</taxon>
        <taxon>Neoptera</taxon>
        <taxon>Paraneoptera</taxon>
        <taxon>Hemiptera</taxon>
        <taxon>Sternorrhyncha</taxon>
        <taxon>Aphidomorpha</taxon>
        <taxon>Aphidoidea</taxon>
        <taxon>Aphididae</taxon>
        <taxon>Macrosiphini</taxon>
        <taxon>Macrosiphum</taxon>
    </lineage>
</organism>
<dbReference type="EMBL" id="CARXXK010000004">
    <property type="protein sequence ID" value="CAI6367107.1"/>
    <property type="molecule type" value="Genomic_DNA"/>
</dbReference>
<protein>
    <submittedName>
        <fullName evidence="1">Uncharacterized protein</fullName>
    </submittedName>
</protein>
<dbReference type="AlphaFoldDB" id="A0AAV0XHV5"/>
<gene>
    <name evidence="1" type="ORF">MEUPH1_LOCUS21618</name>
</gene>
<reference evidence="1 2" key="1">
    <citation type="submission" date="2023-01" db="EMBL/GenBank/DDBJ databases">
        <authorList>
            <person name="Whitehead M."/>
        </authorList>
    </citation>
    <scope>NUCLEOTIDE SEQUENCE [LARGE SCALE GENOMIC DNA]</scope>
</reference>
<dbReference type="Proteomes" id="UP001160148">
    <property type="component" value="Unassembled WGS sequence"/>
</dbReference>
<accession>A0AAV0XHV5</accession>
<keyword evidence="2" id="KW-1185">Reference proteome</keyword>
<evidence type="ECO:0000313" key="1">
    <source>
        <dbReference type="EMBL" id="CAI6367107.1"/>
    </source>
</evidence>
<evidence type="ECO:0000313" key="2">
    <source>
        <dbReference type="Proteomes" id="UP001160148"/>
    </source>
</evidence>
<name>A0AAV0XHV5_9HEMI</name>
<proteinExistence type="predicted"/>